<evidence type="ECO:0000313" key="2">
    <source>
        <dbReference type="Proteomes" id="UP000005239"/>
    </source>
</evidence>
<reference evidence="2" key="1">
    <citation type="journal article" date="2008" name="Nat. Genet.">
        <title>The Pristionchus pacificus genome provides a unique perspective on nematode lifestyle and parasitism.</title>
        <authorList>
            <person name="Dieterich C."/>
            <person name="Clifton S.W."/>
            <person name="Schuster L.N."/>
            <person name="Chinwalla A."/>
            <person name="Delehaunty K."/>
            <person name="Dinkelacker I."/>
            <person name="Fulton L."/>
            <person name="Fulton R."/>
            <person name="Godfrey J."/>
            <person name="Minx P."/>
            <person name="Mitreva M."/>
            <person name="Roeseler W."/>
            <person name="Tian H."/>
            <person name="Witte H."/>
            <person name="Yang S.P."/>
            <person name="Wilson R.K."/>
            <person name="Sommer R.J."/>
        </authorList>
    </citation>
    <scope>NUCLEOTIDE SEQUENCE [LARGE SCALE GENOMIC DNA]</scope>
    <source>
        <strain evidence="2">PS312</strain>
    </source>
</reference>
<sequence>MAQNRTADRRMSYIEYVRPIFGIINYFSAALYVAVLLALQTSKDKSHHTAFFTIYKVTAIYGIMNMLTTYDFGICNHTPSSTRLAHSVSSLAVYSSKFNDTSYSEGPISMRMRDSTCRLYLVFAIQFLIFFLIQTPMVPAGTEENKNGCVDDMDWHYQRVLRSFVAFFYCFYVVSSLTLTTLTIRRLRATQKLKKRGESFQLALVRYSIYCSFAQMSKGVLQLMSGIALFTQNDAIKSVHLVLYYPINFIAINSTLFLLLFFSRSVRRRVQKIYCCKSTASVNVTSIASKTEEISVRQPRGMVPVQ</sequence>
<protein>
    <submittedName>
        <fullName evidence="1">G protein-coupled receptor</fullName>
    </submittedName>
</protein>
<dbReference type="PANTHER" id="PTHR31552">
    <property type="entry name" value="SERPENTINE RECEPTOR CLASS GAMMA"/>
    <property type="match status" value="1"/>
</dbReference>
<gene>
    <name evidence="1" type="primary">WBGene00276266</name>
</gene>
<reference evidence="1" key="2">
    <citation type="submission" date="2022-06" db="UniProtKB">
        <authorList>
            <consortium name="EnsemblMetazoa"/>
        </authorList>
    </citation>
    <scope>IDENTIFICATION</scope>
    <source>
        <strain evidence="1">PS312</strain>
    </source>
</reference>
<accession>A0A8R1YWA5</accession>
<accession>A0A2A6CRI9</accession>
<proteinExistence type="predicted"/>
<dbReference type="EnsemblMetazoa" id="PPA37897.1">
    <property type="protein sequence ID" value="PPA37897.1"/>
    <property type="gene ID" value="WBGene00276266"/>
</dbReference>
<dbReference type="AlphaFoldDB" id="A0A2A6CRI9"/>
<dbReference type="PANTHER" id="PTHR31552:SF31">
    <property type="entry name" value="SERPENTINE RECEPTOR CLASS GAMMA"/>
    <property type="match status" value="1"/>
</dbReference>
<dbReference type="Proteomes" id="UP000005239">
    <property type="component" value="Unassembled WGS sequence"/>
</dbReference>
<organism evidence="1 2">
    <name type="scientific">Pristionchus pacificus</name>
    <name type="common">Parasitic nematode worm</name>
    <dbReference type="NCBI Taxonomy" id="54126"/>
    <lineage>
        <taxon>Eukaryota</taxon>
        <taxon>Metazoa</taxon>
        <taxon>Ecdysozoa</taxon>
        <taxon>Nematoda</taxon>
        <taxon>Chromadorea</taxon>
        <taxon>Rhabditida</taxon>
        <taxon>Rhabditina</taxon>
        <taxon>Diplogasteromorpha</taxon>
        <taxon>Diplogasteroidea</taxon>
        <taxon>Neodiplogasteridae</taxon>
        <taxon>Pristionchus</taxon>
    </lineage>
</organism>
<name>A0A2A6CRI9_PRIPA</name>
<evidence type="ECO:0000313" key="1">
    <source>
        <dbReference type="EnsemblMetazoa" id="PPA37897.1"/>
    </source>
</evidence>
<keyword evidence="2" id="KW-1185">Reference proteome</keyword>